<dbReference type="PANTHER" id="PTHR23270">
    <property type="entry name" value="PROGRAMMED CELL DEATH PROTEIN 11 PRE-RRNA PROCESSING PROTEIN RRP5"/>
    <property type="match status" value="1"/>
</dbReference>
<evidence type="ECO:0000256" key="5">
    <source>
        <dbReference type="ARBA" id="ARBA00022737"/>
    </source>
</evidence>
<dbReference type="SUPFAM" id="SSF50249">
    <property type="entry name" value="Nucleic acid-binding proteins"/>
    <property type="match status" value="13"/>
</dbReference>
<dbReference type="CDD" id="cd05693">
    <property type="entry name" value="S1_Rrp5_repeat_hs1_sc1"/>
    <property type="match status" value="1"/>
</dbReference>
<dbReference type="FunFam" id="2.40.50.140:FF:000196">
    <property type="entry name" value="rRNA biogenesis protein RRP5"/>
    <property type="match status" value="1"/>
</dbReference>
<dbReference type="Pfam" id="PF00575">
    <property type="entry name" value="S1"/>
    <property type="match status" value="3"/>
</dbReference>
<feature type="region of interest" description="Disordered" evidence="10">
    <location>
        <begin position="143"/>
        <end position="173"/>
    </location>
</feature>
<dbReference type="GO" id="GO:0042134">
    <property type="term" value="F:rRNA primary transcript binding"/>
    <property type="evidence" value="ECO:0007669"/>
    <property type="project" value="EnsemblFungi"/>
</dbReference>
<dbReference type="HOGENOM" id="CLU_000845_0_0_1"/>
<protein>
    <recommendedName>
        <fullName evidence="8">rRNA biogenesis protein RRP5</fullName>
    </recommendedName>
    <alternativeName>
        <fullName evidence="9">Ribosomal RNA-processing protein 5</fullName>
    </alternativeName>
</protein>
<dbReference type="GO" id="GO:0034512">
    <property type="term" value="F:box C/D sno(s)RNA binding"/>
    <property type="evidence" value="ECO:0007669"/>
    <property type="project" value="EnsemblFungi"/>
</dbReference>
<dbReference type="InParanoid" id="A3LTH8"/>
<feature type="compositionally biased region" description="Low complexity" evidence="10">
    <location>
        <begin position="7"/>
        <end position="17"/>
    </location>
</feature>
<dbReference type="OMA" id="GQYLRAY"/>
<feature type="domain" description="S1 motif" evidence="11">
    <location>
        <begin position="1247"/>
        <end position="1318"/>
    </location>
</feature>
<evidence type="ECO:0000256" key="4">
    <source>
        <dbReference type="ARBA" id="ARBA00022553"/>
    </source>
</evidence>
<evidence type="ECO:0000313" key="13">
    <source>
        <dbReference type="Proteomes" id="UP000002258"/>
    </source>
</evidence>
<dbReference type="Proteomes" id="UP000002258">
    <property type="component" value="Chromosome 4"/>
</dbReference>
<dbReference type="GO" id="GO:0008266">
    <property type="term" value="F:poly(U) RNA binding"/>
    <property type="evidence" value="ECO:0007669"/>
    <property type="project" value="EnsemblFungi"/>
</dbReference>
<dbReference type="SMART" id="SM00316">
    <property type="entry name" value="S1"/>
    <property type="match status" value="13"/>
</dbReference>
<keyword evidence="3" id="KW-0698">rRNA processing</keyword>
<dbReference type="PROSITE" id="PS50126">
    <property type="entry name" value="S1"/>
    <property type="match status" value="13"/>
</dbReference>
<organism evidence="12 13">
    <name type="scientific">Scheffersomyces stipitis (strain ATCC 58785 / CBS 6054 / NBRC 10063 / NRRL Y-11545)</name>
    <name type="common">Yeast</name>
    <name type="synonym">Pichia stipitis</name>
    <dbReference type="NCBI Taxonomy" id="322104"/>
    <lineage>
        <taxon>Eukaryota</taxon>
        <taxon>Fungi</taxon>
        <taxon>Dikarya</taxon>
        <taxon>Ascomycota</taxon>
        <taxon>Saccharomycotina</taxon>
        <taxon>Pichiomycetes</taxon>
        <taxon>Debaryomycetaceae</taxon>
        <taxon>Scheffersomyces</taxon>
    </lineage>
</organism>
<dbReference type="FunFam" id="1.25.40.10:FF:000065">
    <property type="entry name" value="Programmed cell death 11"/>
    <property type="match status" value="1"/>
</dbReference>
<feature type="domain" description="S1 motif" evidence="11">
    <location>
        <begin position="779"/>
        <end position="848"/>
    </location>
</feature>
<feature type="domain" description="S1 motif" evidence="11">
    <location>
        <begin position="234"/>
        <end position="310"/>
    </location>
</feature>
<dbReference type="CDD" id="cd05706">
    <property type="entry name" value="S1_Rrp5_repeat_sc10"/>
    <property type="match status" value="1"/>
</dbReference>
<dbReference type="InterPro" id="IPR048058">
    <property type="entry name" value="Rrp5_S1_rpt_hs11_sc8"/>
</dbReference>
<feature type="compositionally biased region" description="Acidic residues" evidence="10">
    <location>
        <begin position="1326"/>
        <end position="1372"/>
    </location>
</feature>
<feature type="compositionally biased region" description="Acidic residues" evidence="10">
    <location>
        <begin position="1397"/>
        <end position="1409"/>
    </location>
</feature>
<dbReference type="SMART" id="SM00386">
    <property type="entry name" value="HAT"/>
    <property type="match status" value="6"/>
</dbReference>
<dbReference type="PANTHER" id="PTHR23270:SF10">
    <property type="entry name" value="PROTEIN RRP5 HOMOLOG"/>
    <property type="match status" value="1"/>
</dbReference>
<dbReference type="CDD" id="cd05702">
    <property type="entry name" value="S1_Rrp5_repeat_hs11_sc8"/>
    <property type="match status" value="1"/>
</dbReference>
<dbReference type="FunCoup" id="A3LTH8">
    <property type="interactions" value="1240"/>
</dbReference>
<feature type="domain" description="S1 motif" evidence="11">
    <location>
        <begin position="1072"/>
        <end position="1141"/>
    </location>
</feature>
<dbReference type="InterPro" id="IPR048059">
    <property type="entry name" value="Rrp5_S1_rpt_hs1_sc1"/>
</dbReference>
<dbReference type="Gene3D" id="1.25.40.10">
    <property type="entry name" value="Tetratricopeptide repeat domain"/>
    <property type="match status" value="1"/>
</dbReference>
<evidence type="ECO:0000256" key="3">
    <source>
        <dbReference type="ARBA" id="ARBA00022552"/>
    </source>
</evidence>
<dbReference type="GO" id="GO:0000447">
    <property type="term" value="P:endonucleolytic cleavage in ITS1 to separate SSU-rRNA from 5.8S rRNA and LSU-rRNA from tricistronic rRNA transcript (SSU-rRNA, 5.8S rRNA, LSU-rRNA)"/>
    <property type="evidence" value="ECO:0007669"/>
    <property type="project" value="EnsemblFungi"/>
</dbReference>
<feature type="domain" description="S1 motif" evidence="11">
    <location>
        <begin position="99"/>
        <end position="218"/>
    </location>
</feature>
<evidence type="ECO:0000256" key="2">
    <source>
        <dbReference type="ARBA" id="ARBA00022517"/>
    </source>
</evidence>
<dbReference type="GO" id="GO:0000464">
    <property type="term" value="P:endonucleolytic cleavage in ITS1 upstream of 5.8S rRNA from tricistronic rRNA transcript (SSU-rRNA, 5.8S rRNA, LSU-rRNA)"/>
    <property type="evidence" value="ECO:0007669"/>
    <property type="project" value="EnsemblFungi"/>
</dbReference>
<keyword evidence="5" id="KW-0677">Repeat</keyword>
<keyword evidence="13" id="KW-1185">Reference proteome</keyword>
<proteinExistence type="predicted"/>
<evidence type="ECO:0000256" key="7">
    <source>
        <dbReference type="ARBA" id="ARBA00055575"/>
    </source>
</evidence>
<feature type="region of interest" description="Disordered" evidence="10">
    <location>
        <begin position="1"/>
        <end position="22"/>
    </location>
</feature>
<accession>A3LTH8</accession>
<dbReference type="OrthoDB" id="412781at2759"/>
<dbReference type="InterPro" id="IPR003107">
    <property type="entry name" value="HAT"/>
</dbReference>
<evidence type="ECO:0000256" key="6">
    <source>
        <dbReference type="ARBA" id="ARBA00023242"/>
    </source>
</evidence>
<feature type="domain" description="S1 motif" evidence="11">
    <location>
        <begin position="873"/>
        <end position="952"/>
    </location>
</feature>
<feature type="domain" description="S1 motif" evidence="11">
    <location>
        <begin position="682"/>
        <end position="756"/>
    </location>
</feature>
<dbReference type="Gene3D" id="2.40.50.140">
    <property type="entry name" value="Nucleic acid-binding proteins"/>
    <property type="match status" value="10"/>
</dbReference>
<sequence length="1699" mass="188893">MSETYGSKSVLSSSEVSFPRGGATALTPLEVKEISNEATKDVLFEAANSAKRTASSKTDRPAKKARRAPKKKSQEDADEAEEDSKVQIENITFKSLIPGTLVLGQITAVGKLDITLALGDNLVGYIPITSISEELTIQIEQYEKAEDSDEESEDEEDEQESEDGKIRTATLKSKSRPEFPELKTLFSIGQWLRAKVVQPSSSQNQNQKQKKRIQLTIEPETVNQPLEDEDLIPGNALQCSVKSVEDHGIIMNTGRDGLSGFISNKEIKNTPDLDVEILKPGKVLLTSIVSKSASRTVNLRPIHSTSVSKKSAVTSISSVDAVLPGILVDALVADVTKNGLIVKVFGLVDATINLAQLQEFDFNALKHKYAIGNNIKARVMAVLTRAGSKKLILSHLPHAISYTSTASNPDALEAFPIGHVLEDAEVVGSDPNYVFLKFGGSILGQVHNSKIDKDKTLEHDFNLGSKHSARVIGFNSIDNLLVLTMESHVINSQYLHASDVPNGTAVKSCEIIKVLPEAGGIVIKVLDEFEGFVPGSHMSDIKLVYPERKFKVGSKVRGRVLSKQGNKLVVTFKKSLVNIEDDEVLARFEDAKIGFKTPAIVEKFVHNGAIVSFFGNLRAFLPKNEISETFVSNASDYLRLGQTVNVRVLDVKQEEKRMLVTLRHSSELTNTQKSSIDDLQPGKSIVTVSVVEKTKDSVIVELEGNSLRGVIYTGHLTDGNYEQNRAYAKKLSIGEKLEVLVLEKDLKARTVIVSAKKSLIDAAKQDAIPAYFKDIKVDNKMLRGFVKSVTNKGLFVSFAGKLTGLVLAKYATSNENEDLLKKFYKYQSIACRVINIDEENKRFLLTLKDVNGSKNIDSEAVVNPVDTSKKLIGDFVPGIATKAVIKSVKGTQLNVQLADNLQGRIAATECFNSWNEIKDKKQPLSQFHKGQVIDVKIIGFHDAKNHKFLPITHTRSNKNIILELSLIKKDLESSTPYQELTFSSIVPGSQHIVFVNNIAKGYVWASLSPNIRGRISFMELTDNVSVFDDLENNLPIGSAISATVKEVDNEHHSVVLTARKNMVASIKDVKVGQKYPARILKVRDTYVLVELGEKVVASAFITDALDNYSDKLESVFTTNEFATATVLDIDTDSEKIAVSLRTDSPTDKVINSIADLNRGDVVKGFVKNVANNGVYVSLGRSVHALVRVADLSDAYLKDWKKYFKPHQPILGKISACKEEGRVLMTLKESEVSGELNVLKRFDDLVVGEIFEGSVKRATDFGVFIKLDGTLNITGLCHHSQIADKDVDNVTSLFGEGDRVKVKLLAIDSDKKQLSLGMKASYFTTGEETEGETDDIEMKESDDESEVEESEEEEAENDEDDDDDEEDEEEDVEEKSTGSLSGLATNGFDWTASILDQAEDDDESSDEEDFTQDKKSKKKKQNIVEDKTADLNTRAPQSVADFERLLVGNPNSSILWMNYMSFQLQLSEADKAREIGERALKTINYRDEQEKLNIWIALLNLENTFGTDESLEEIFKRSTQYMDSLTMHQKLVSIYSMSEKYYQAEELYKVMTKKFGKSISVWVQYGSFLLDRKLQEETHEVLAKALQTLPKRDHIEVVRKFAQLEFSKGDAEQGRSLFEGLVADAPKRIDLWNVYVDQEIKQDNKSKVEDIFERALAKKLSRKQAKFFFTKWLAFEEEKGDEQMAARIKARAVEYAQSHK</sequence>
<keyword evidence="4" id="KW-0597">Phosphoprotein</keyword>
<feature type="region of interest" description="Disordered" evidence="10">
    <location>
        <begin position="49"/>
        <end position="85"/>
    </location>
</feature>
<dbReference type="Pfam" id="PF23231">
    <property type="entry name" value="HAT_Syf1_CNRKL1_C"/>
    <property type="match status" value="1"/>
</dbReference>
<dbReference type="InterPro" id="IPR003029">
    <property type="entry name" value="S1_domain"/>
</dbReference>
<evidence type="ECO:0000259" key="11">
    <source>
        <dbReference type="PROSITE" id="PS50126"/>
    </source>
</evidence>
<feature type="region of interest" description="Disordered" evidence="10">
    <location>
        <begin position="1397"/>
        <end position="1421"/>
    </location>
</feature>
<dbReference type="GeneID" id="4838895"/>
<dbReference type="GO" id="GO:0034511">
    <property type="term" value="F:U3 snoRNA binding"/>
    <property type="evidence" value="ECO:0007669"/>
    <property type="project" value="EnsemblFungi"/>
</dbReference>
<dbReference type="InterPro" id="IPR012340">
    <property type="entry name" value="NA-bd_OB-fold"/>
</dbReference>
<dbReference type="KEGG" id="pic:PICST_83216"/>
<dbReference type="GO" id="GO:0000472">
    <property type="term" value="P:endonucleolytic cleavage to generate mature 5'-end of SSU-rRNA from (SSU-rRNA, 5.8S rRNA, LSU-rRNA)"/>
    <property type="evidence" value="ECO:0007669"/>
    <property type="project" value="EnsemblFungi"/>
</dbReference>
<comment type="subcellular location">
    <subcellularLocation>
        <location evidence="1">Nucleus</location>
        <location evidence="1">Nucleolus</location>
    </subcellularLocation>
</comment>
<dbReference type="eggNOG" id="KOG1070">
    <property type="taxonomic scope" value="Eukaryota"/>
</dbReference>
<dbReference type="CDD" id="cd05707">
    <property type="entry name" value="S1_Rrp5_repeat_sc11"/>
    <property type="match status" value="1"/>
</dbReference>
<dbReference type="GO" id="GO:0000480">
    <property type="term" value="P:endonucleolytic cleavage in 5'-ETS of tricistronic rRNA transcript (SSU-rRNA, 5.8S rRNA, LSU-rRNA)"/>
    <property type="evidence" value="ECO:0007669"/>
    <property type="project" value="EnsemblFungi"/>
</dbReference>
<dbReference type="CDD" id="cd05703">
    <property type="entry name" value="S1_Rrp5_repeat_hs12_sc9"/>
    <property type="match status" value="1"/>
</dbReference>
<feature type="domain" description="S1 motif" evidence="11">
    <location>
        <begin position="418"/>
        <end position="486"/>
    </location>
</feature>
<dbReference type="GO" id="GO:0032040">
    <property type="term" value="C:small-subunit processome"/>
    <property type="evidence" value="ECO:0007669"/>
    <property type="project" value="EnsemblFungi"/>
</dbReference>
<feature type="domain" description="S1 motif" evidence="11">
    <location>
        <begin position="594"/>
        <end position="663"/>
    </location>
</feature>
<feature type="domain" description="S1 motif" evidence="11">
    <location>
        <begin position="325"/>
        <end position="396"/>
    </location>
</feature>
<feature type="compositionally biased region" description="Acidic residues" evidence="10">
    <location>
        <begin position="146"/>
        <end position="161"/>
    </location>
</feature>
<name>A3LTH8_PICST</name>
<dbReference type="EMBL" id="CP000498">
    <property type="protein sequence ID" value="ABN66411.2"/>
    <property type="molecule type" value="Genomic_DNA"/>
</dbReference>
<feature type="domain" description="S1 motif" evidence="11">
    <location>
        <begin position="503"/>
        <end position="573"/>
    </location>
</feature>
<reference evidence="12 13" key="1">
    <citation type="journal article" date="2007" name="Nat. Biotechnol.">
        <title>Genome sequence of the lignocellulose-bioconverting and xylose-fermenting yeast Pichia stipitis.</title>
        <authorList>
            <person name="Jeffries T.W."/>
            <person name="Grigoriev I.V."/>
            <person name="Grimwood J."/>
            <person name="Laplaza J.M."/>
            <person name="Aerts A."/>
            <person name="Salamov A."/>
            <person name="Schmutz J."/>
            <person name="Lindquist E."/>
            <person name="Dehal P."/>
            <person name="Shapiro H."/>
            <person name="Jin Y.S."/>
            <person name="Passoth V."/>
            <person name="Richardson P.M."/>
        </authorList>
    </citation>
    <scope>NUCLEOTIDE SEQUENCE [LARGE SCALE GENOMIC DNA]</scope>
    <source>
        <strain evidence="13">ATCC 58785 / CBS 6054 / NBRC 10063 / NRRL Y-11545</strain>
    </source>
</reference>
<dbReference type="RefSeq" id="XP_001384440.2">
    <property type="nucleotide sequence ID" value="XM_001384403.1"/>
</dbReference>
<dbReference type="GO" id="GO:0034513">
    <property type="term" value="F:box H/ACA snoRNA binding"/>
    <property type="evidence" value="ECO:0007669"/>
    <property type="project" value="EnsemblFungi"/>
</dbReference>
<evidence type="ECO:0000256" key="9">
    <source>
        <dbReference type="ARBA" id="ARBA00076674"/>
    </source>
</evidence>
<feature type="domain" description="S1 motif" evidence="11">
    <location>
        <begin position="983"/>
        <end position="1059"/>
    </location>
</feature>
<dbReference type="STRING" id="322104.A3LTH8"/>
<dbReference type="GO" id="GO:0034463">
    <property type="term" value="P:90S preribosome assembly"/>
    <property type="evidence" value="ECO:0007669"/>
    <property type="project" value="EnsemblFungi"/>
</dbReference>
<dbReference type="InterPro" id="IPR055430">
    <property type="entry name" value="HAT_Syf1_CNRKL1_C"/>
</dbReference>
<comment type="function">
    <text evidence="7">Involved in the biogenesis of rRNA. Required for the formation of 18S and 5.8S rRNA.</text>
</comment>
<evidence type="ECO:0000256" key="1">
    <source>
        <dbReference type="ARBA" id="ARBA00004604"/>
    </source>
</evidence>
<dbReference type="SUPFAM" id="SSF48452">
    <property type="entry name" value="TPR-like"/>
    <property type="match status" value="1"/>
</dbReference>
<dbReference type="InterPro" id="IPR045209">
    <property type="entry name" value="Rrp5"/>
</dbReference>
<gene>
    <name evidence="12" type="primary">RRP5</name>
    <name evidence="12" type="ORF">PICST_83216</name>
</gene>
<feature type="domain" description="S1 motif" evidence="11">
    <location>
        <begin position="1159"/>
        <end position="1227"/>
    </location>
</feature>
<keyword evidence="6" id="KW-0539">Nucleus</keyword>
<dbReference type="InterPro" id="IPR011990">
    <property type="entry name" value="TPR-like_helical_dom_sf"/>
</dbReference>
<dbReference type="FunFam" id="2.40.50.140:FF:000103">
    <property type="entry name" value="protein RRP5 homolog"/>
    <property type="match status" value="2"/>
</dbReference>
<evidence type="ECO:0000256" key="10">
    <source>
        <dbReference type="SAM" id="MobiDB-lite"/>
    </source>
</evidence>
<evidence type="ECO:0000256" key="8">
    <source>
        <dbReference type="ARBA" id="ARBA00073619"/>
    </source>
</evidence>
<dbReference type="FunFam" id="2.40.50.140:FF:000155">
    <property type="entry name" value="rRNA biogenesis protein RRP5"/>
    <property type="match status" value="1"/>
</dbReference>
<keyword evidence="2" id="KW-0690">Ribosome biogenesis</keyword>
<evidence type="ECO:0000313" key="12">
    <source>
        <dbReference type="EMBL" id="ABN66411.2"/>
    </source>
</evidence>
<feature type="region of interest" description="Disordered" evidence="10">
    <location>
        <begin position="1322"/>
        <end position="1384"/>
    </location>
</feature>